<dbReference type="RefSeq" id="WP_052216926.1">
    <property type="nucleotide sequence ID" value="NZ_LGTE01000003.1"/>
</dbReference>
<evidence type="ECO:0000313" key="3">
    <source>
        <dbReference type="Proteomes" id="UP000037175"/>
    </source>
</evidence>
<evidence type="ECO:0008006" key="4">
    <source>
        <dbReference type="Google" id="ProtNLM"/>
    </source>
</evidence>
<sequence>MAQNQNFDSKVRFIGILCLSVIIFALLYNALLGGPAGFGYEMQEGINNGMNYGVKTTGFISDIFFLAGKIFWLVFLISLIATVIVMGRQYLPGMNINREDLIRNLAPQVKCRCGAFVKKQFKYCPSCGTELKAPMVSNK</sequence>
<proteinExistence type="predicted"/>
<protein>
    <recommendedName>
        <fullName evidence="4">Zinc-ribbon domain-containing protein</fullName>
    </recommendedName>
</protein>
<feature type="transmembrane region" description="Helical" evidence="1">
    <location>
        <begin position="12"/>
        <end position="32"/>
    </location>
</feature>
<dbReference type="Proteomes" id="UP000037175">
    <property type="component" value="Unassembled WGS sequence"/>
</dbReference>
<reference evidence="3" key="1">
    <citation type="submission" date="2015-07" db="EMBL/GenBank/DDBJ databases">
        <title>Complete Genome of Thermincola ferriacetica strain Z-0001T.</title>
        <authorList>
            <person name="Lusk B."/>
            <person name="Badalamenti J.P."/>
            <person name="Parameswaran P."/>
            <person name="Bond D.R."/>
            <person name="Torres C.I."/>
        </authorList>
    </citation>
    <scope>NUCLEOTIDE SEQUENCE [LARGE SCALE GENOMIC DNA]</scope>
    <source>
        <strain evidence="3">Z-0001</strain>
    </source>
</reference>
<comment type="caution">
    <text evidence="2">The sequence shown here is derived from an EMBL/GenBank/DDBJ whole genome shotgun (WGS) entry which is preliminary data.</text>
</comment>
<gene>
    <name evidence="2" type="ORF">Tfer_0745</name>
</gene>
<name>A0A0L6W516_9FIRM</name>
<keyword evidence="1" id="KW-1133">Transmembrane helix</keyword>
<evidence type="ECO:0000313" key="2">
    <source>
        <dbReference type="EMBL" id="KNZ70561.1"/>
    </source>
</evidence>
<accession>A0A0L6W516</accession>
<organism evidence="2 3">
    <name type="scientific">Thermincola ferriacetica</name>
    <dbReference type="NCBI Taxonomy" id="281456"/>
    <lineage>
        <taxon>Bacteria</taxon>
        <taxon>Bacillati</taxon>
        <taxon>Bacillota</taxon>
        <taxon>Clostridia</taxon>
        <taxon>Eubacteriales</taxon>
        <taxon>Thermincolaceae</taxon>
        <taxon>Thermincola</taxon>
    </lineage>
</organism>
<keyword evidence="1" id="KW-0472">Membrane</keyword>
<dbReference type="EMBL" id="LGTE01000003">
    <property type="protein sequence ID" value="KNZ70561.1"/>
    <property type="molecule type" value="Genomic_DNA"/>
</dbReference>
<dbReference type="AlphaFoldDB" id="A0A0L6W516"/>
<evidence type="ECO:0000256" key="1">
    <source>
        <dbReference type="SAM" id="Phobius"/>
    </source>
</evidence>
<feature type="transmembrane region" description="Helical" evidence="1">
    <location>
        <begin position="63"/>
        <end position="86"/>
    </location>
</feature>
<keyword evidence="3" id="KW-1185">Reference proteome</keyword>
<keyword evidence="1" id="KW-0812">Transmembrane</keyword>